<dbReference type="PANTHER" id="PTHR21181">
    <property type="match status" value="1"/>
</dbReference>
<evidence type="ECO:0000313" key="8">
    <source>
        <dbReference type="Proteomes" id="UP000653454"/>
    </source>
</evidence>
<dbReference type="Pfam" id="PF00494">
    <property type="entry name" value="SQS_PSY"/>
    <property type="match status" value="1"/>
</dbReference>
<evidence type="ECO:0000256" key="3">
    <source>
        <dbReference type="ARBA" id="ARBA00022946"/>
    </source>
</evidence>
<sequence length="307" mass="35121">MFQVNRFKMSLFIRRSLATLSKEPNPNSLDYCSNIVRQYDYENFLSTLLLTKAVRSPALVVRAFNVEIARVQDTTSDPQIAAMRLQFWYDTVGAIYKKDQQVRNVPANPVAQELFKVCSSYKLPRRYLERLVMARNNLLKTKYFQTLEDVEKYAEETVSSIYYLLLSIAGVADVHADHAVSHLGKAQGIVNLLRSTQVASHHKMVSLPMDLLMKYQLSQENVLRGGDSENLRNVTYDVASRANSHLQKARSISVPKTVHQILLPAIAVDNYLKRLEQCNFNIYDKKLKLTSGMLPLNLYISSLFSKY</sequence>
<dbReference type="InterPro" id="IPR002060">
    <property type="entry name" value="Squ/phyt_synthse"/>
</dbReference>
<evidence type="ECO:0000256" key="5">
    <source>
        <dbReference type="ARBA" id="ARBA00023136"/>
    </source>
</evidence>
<dbReference type="AlphaFoldDB" id="A0A8S4DHI9"/>
<keyword evidence="2" id="KW-0999">Mitochondrion inner membrane</keyword>
<comment type="subcellular location">
    <subcellularLocation>
        <location evidence="1">Mitochondrion inner membrane</location>
    </subcellularLocation>
</comment>
<keyword evidence="8" id="KW-1185">Reference proteome</keyword>
<name>A0A8S4DHI9_PLUXY</name>
<evidence type="ECO:0000256" key="6">
    <source>
        <dbReference type="ARBA" id="ARBA00038273"/>
    </source>
</evidence>
<dbReference type="SUPFAM" id="SSF48576">
    <property type="entry name" value="Terpenoid synthases"/>
    <property type="match status" value="1"/>
</dbReference>
<accession>A0A8S4DHI9</accession>
<dbReference type="GO" id="GO:0032981">
    <property type="term" value="P:mitochondrial respiratory chain complex I assembly"/>
    <property type="evidence" value="ECO:0007669"/>
    <property type="project" value="TreeGrafter"/>
</dbReference>
<comment type="similarity">
    <text evidence="6">Belongs to the NDUFAF6 family.</text>
</comment>
<evidence type="ECO:0000313" key="7">
    <source>
        <dbReference type="EMBL" id="CAG9098670.1"/>
    </source>
</evidence>
<keyword evidence="3" id="KW-0809">Transit peptide</keyword>
<organism evidence="7 8">
    <name type="scientific">Plutella xylostella</name>
    <name type="common">Diamondback moth</name>
    <name type="synonym">Plutella maculipennis</name>
    <dbReference type="NCBI Taxonomy" id="51655"/>
    <lineage>
        <taxon>Eukaryota</taxon>
        <taxon>Metazoa</taxon>
        <taxon>Ecdysozoa</taxon>
        <taxon>Arthropoda</taxon>
        <taxon>Hexapoda</taxon>
        <taxon>Insecta</taxon>
        <taxon>Pterygota</taxon>
        <taxon>Neoptera</taxon>
        <taxon>Endopterygota</taxon>
        <taxon>Lepidoptera</taxon>
        <taxon>Glossata</taxon>
        <taxon>Ditrysia</taxon>
        <taxon>Yponomeutoidea</taxon>
        <taxon>Plutellidae</taxon>
        <taxon>Plutella</taxon>
    </lineage>
</organism>
<dbReference type="EMBL" id="CAJHNJ030000005">
    <property type="protein sequence ID" value="CAG9098670.1"/>
    <property type="molecule type" value="Genomic_DNA"/>
</dbReference>
<keyword evidence="4" id="KW-0496">Mitochondrion</keyword>
<dbReference type="PANTHER" id="PTHR21181:SF13">
    <property type="entry name" value="NADH DEHYDROGENASE (UBIQUINONE) COMPLEX I, ASSEMBLY FACTOR 6"/>
    <property type="match status" value="1"/>
</dbReference>
<proteinExistence type="inferred from homology"/>
<dbReference type="Proteomes" id="UP000653454">
    <property type="component" value="Unassembled WGS sequence"/>
</dbReference>
<dbReference type="GO" id="GO:0005743">
    <property type="term" value="C:mitochondrial inner membrane"/>
    <property type="evidence" value="ECO:0007669"/>
    <property type="project" value="UniProtKB-SubCell"/>
</dbReference>
<keyword evidence="5" id="KW-0472">Membrane</keyword>
<evidence type="ECO:0000256" key="1">
    <source>
        <dbReference type="ARBA" id="ARBA00004273"/>
    </source>
</evidence>
<protein>
    <submittedName>
        <fullName evidence="7">(diamondback moth) hypothetical protein</fullName>
    </submittedName>
</protein>
<gene>
    <name evidence="7" type="ORF">PLXY2_LOCUS1919</name>
</gene>
<reference evidence="7" key="1">
    <citation type="submission" date="2020-11" db="EMBL/GenBank/DDBJ databases">
        <authorList>
            <person name="Whiteford S."/>
        </authorList>
    </citation>
    <scope>NUCLEOTIDE SEQUENCE</scope>
</reference>
<dbReference type="InterPro" id="IPR008949">
    <property type="entry name" value="Isoprenoid_synthase_dom_sf"/>
</dbReference>
<evidence type="ECO:0000256" key="4">
    <source>
        <dbReference type="ARBA" id="ARBA00023128"/>
    </source>
</evidence>
<dbReference type="Gene3D" id="1.10.600.10">
    <property type="entry name" value="Farnesyl Diphosphate Synthase"/>
    <property type="match status" value="1"/>
</dbReference>
<comment type="caution">
    <text evidence="7">The sequence shown here is derived from an EMBL/GenBank/DDBJ whole genome shotgun (WGS) entry which is preliminary data.</text>
</comment>
<evidence type="ECO:0000256" key="2">
    <source>
        <dbReference type="ARBA" id="ARBA00022792"/>
    </source>
</evidence>